<reference evidence="1" key="1">
    <citation type="journal article" date="2023" name="G3 (Bethesda)">
        <title>A reference genome for the long-term kleptoplast-retaining sea slug Elysia crispata morphotype clarki.</title>
        <authorList>
            <person name="Eastman K.E."/>
            <person name="Pendleton A.L."/>
            <person name="Shaikh M.A."/>
            <person name="Suttiyut T."/>
            <person name="Ogas R."/>
            <person name="Tomko P."/>
            <person name="Gavelis G."/>
            <person name="Widhalm J.R."/>
            <person name="Wisecaver J.H."/>
        </authorList>
    </citation>
    <scope>NUCLEOTIDE SEQUENCE</scope>
    <source>
        <strain evidence="1">ECLA1</strain>
    </source>
</reference>
<evidence type="ECO:0000313" key="2">
    <source>
        <dbReference type="Proteomes" id="UP001283361"/>
    </source>
</evidence>
<organism evidence="1 2">
    <name type="scientific">Elysia crispata</name>
    <name type="common">lettuce slug</name>
    <dbReference type="NCBI Taxonomy" id="231223"/>
    <lineage>
        <taxon>Eukaryota</taxon>
        <taxon>Metazoa</taxon>
        <taxon>Spiralia</taxon>
        <taxon>Lophotrochozoa</taxon>
        <taxon>Mollusca</taxon>
        <taxon>Gastropoda</taxon>
        <taxon>Heterobranchia</taxon>
        <taxon>Euthyneura</taxon>
        <taxon>Panpulmonata</taxon>
        <taxon>Sacoglossa</taxon>
        <taxon>Placobranchoidea</taxon>
        <taxon>Plakobranchidae</taxon>
        <taxon>Elysia</taxon>
    </lineage>
</organism>
<comment type="caution">
    <text evidence="1">The sequence shown here is derived from an EMBL/GenBank/DDBJ whole genome shotgun (WGS) entry which is preliminary data.</text>
</comment>
<gene>
    <name evidence="1" type="ORF">RRG08_036676</name>
</gene>
<dbReference type="Proteomes" id="UP001283361">
    <property type="component" value="Unassembled WGS sequence"/>
</dbReference>
<dbReference type="AlphaFoldDB" id="A0AAE1DXD4"/>
<name>A0AAE1DXD4_9GAST</name>
<dbReference type="EMBL" id="JAWDGP010001955">
    <property type="protein sequence ID" value="KAK3786571.1"/>
    <property type="molecule type" value="Genomic_DNA"/>
</dbReference>
<proteinExistence type="predicted"/>
<accession>A0AAE1DXD4</accession>
<keyword evidence="2" id="KW-1185">Reference proteome</keyword>
<protein>
    <submittedName>
        <fullName evidence="1">Uncharacterized protein</fullName>
    </submittedName>
</protein>
<sequence>MSRPPPGWLWSDEYEMMGYPYSSVLPFMTQYYIQMKSTGAKSVASDLLKRHNIISTEISSSSRFDTSSTYDILGAYKYLFGGDKICQYIDMSSEVLSAACVALKRFTRDI</sequence>
<evidence type="ECO:0000313" key="1">
    <source>
        <dbReference type="EMBL" id="KAK3786571.1"/>
    </source>
</evidence>